<dbReference type="PANTHER" id="PTHR44167">
    <property type="entry name" value="OVARIAN-SPECIFIC SERINE/THREONINE-PROTEIN KINASE LOK-RELATED"/>
    <property type="match status" value="1"/>
</dbReference>
<dbReference type="SMART" id="SM00220">
    <property type="entry name" value="S_TKc"/>
    <property type="match status" value="1"/>
</dbReference>
<dbReference type="AlphaFoldDB" id="E4XVP3"/>
<reference evidence="3" key="1">
    <citation type="journal article" date="2010" name="Science">
        <title>Plasticity of animal genome architecture unmasked by rapid evolution of a pelagic tunicate.</title>
        <authorList>
            <person name="Denoeud F."/>
            <person name="Henriet S."/>
            <person name="Mungpakdee S."/>
            <person name="Aury J.M."/>
            <person name="Da Silva C."/>
            <person name="Brinkmann H."/>
            <person name="Mikhaleva J."/>
            <person name="Olsen L.C."/>
            <person name="Jubin C."/>
            <person name="Canestro C."/>
            <person name="Bouquet J.M."/>
            <person name="Danks G."/>
            <person name="Poulain J."/>
            <person name="Campsteijn C."/>
            <person name="Adamski M."/>
            <person name="Cross I."/>
            <person name="Yadetie F."/>
            <person name="Muffato M."/>
            <person name="Louis A."/>
            <person name="Butcher S."/>
            <person name="Tsagkogeorga G."/>
            <person name="Konrad A."/>
            <person name="Singh S."/>
            <person name="Jensen M.F."/>
            <person name="Cong E.H."/>
            <person name="Eikeseth-Otteraa H."/>
            <person name="Noel B."/>
            <person name="Anthouard V."/>
            <person name="Porcel B.M."/>
            <person name="Kachouri-Lafond R."/>
            <person name="Nishino A."/>
            <person name="Ugolini M."/>
            <person name="Chourrout P."/>
            <person name="Nishida H."/>
            <person name="Aasland R."/>
            <person name="Huzurbazar S."/>
            <person name="Westhof E."/>
            <person name="Delsuc F."/>
            <person name="Lehrach H."/>
            <person name="Reinhardt R."/>
            <person name="Weissenbach J."/>
            <person name="Roy S.W."/>
            <person name="Artiguenave F."/>
            <person name="Postlethwait J.H."/>
            <person name="Manak J.R."/>
            <person name="Thompson E.M."/>
            <person name="Jaillon O."/>
            <person name="Du Pasquier L."/>
            <person name="Boudinot P."/>
            <person name="Liberles D.A."/>
            <person name="Volff J.N."/>
            <person name="Philippe H."/>
            <person name="Lenhard B."/>
            <person name="Roest Crollius H."/>
            <person name="Wincker P."/>
            <person name="Chourrout D."/>
        </authorList>
    </citation>
    <scope>NUCLEOTIDE SEQUENCE [LARGE SCALE GENOMIC DNA]</scope>
</reference>
<proteinExistence type="predicted"/>
<keyword evidence="1" id="KW-0732">Signal</keyword>
<dbReference type="SUPFAM" id="SSF56112">
    <property type="entry name" value="Protein kinase-like (PK-like)"/>
    <property type="match status" value="1"/>
</dbReference>
<feature type="domain" description="Protein kinase" evidence="2">
    <location>
        <begin position="146"/>
        <end position="496"/>
    </location>
</feature>
<dbReference type="OrthoDB" id="20524at2759"/>
<organism evidence="3">
    <name type="scientific">Oikopleura dioica</name>
    <name type="common">Tunicate</name>
    <dbReference type="NCBI Taxonomy" id="34765"/>
    <lineage>
        <taxon>Eukaryota</taxon>
        <taxon>Metazoa</taxon>
        <taxon>Chordata</taxon>
        <taxon>Tunicata</taxon>
        <taxon>Appendicularia</taxon>
        <taxon>Copelata</taxon>
        <taxon>Oikopleuridae</taxon>
        <taxon>Oikopleura</taxon>
    </lineage>
</organism>
<keyword evidence="4" id="KW-1185">Reference proteome</keyword>
<evidence type="ECO:0000313" key="4">
    <source>
        <dbReference type="Proteomes" id="UP000001307"/>
    </source>
</evidence>
<sequence length="727" mass="83874">MLEFSILAILATCIAGMIQVATSKRDNLPVWERENRKKEIEKWLKGFLAKLKRTSTRTEKCRLILAVERMQFEKDWNAAWWKHVRFGEENVEIIDTGKNVAKKNLQKIKITEFQKQILKSNAALKNKLIGHSEIKEENGEWQIPAELMTKIISEGGEALVFSEKFGICETAVRIQIFDPFLFTYDFGLDLLTWKINFEKDYEKAVDKDESGKENQMPKHENIIKNFVNIELFHKKDLKKEDCIGWITIMEKADEDLRTVLKDEQIGIEERKKIAEGIFDGFVYLADIGIHHFDRKLENVLLTNGIPKIIDFGLICEETGRSGYREMGYARKGSKFRSNAALSAATPGFANQQQFTFGKGYGVVNLWYFLFCDWKSSWNLLYKPIDEKERTEIDKIVQKCHATSIHKIKEHEPYDLICEITSIISIPSSFSHFCLDDANLTKSVQVSSLKQNATKCVNQDLKNVTKNVLDQKSSNLCVPISVATLLRFAIKNDLGFVDDYVYSAEKILSTLILIVYPRSMAGLNLNPNQDETEFQLNEIELLLERLCKKTYLMETGWQIIRQLDYKEEDQPKKSTCKFEKVLLNNNFTFTRPLTVTGAYLLPDRVIDGDFFPEEVFFHQMVLDRVDNSTNEYVIHNTSFAEGGAVLRIAKNNAYYTYDPRLMILNAAGEFKLNGQNGRRMVARQRIIRKHDEAENVVSSSASLLNHSCSRDYNVFVYCSKNKRSFPLF</sequence>
<accession>E4XVP3</accession>
<dbReference type="EMBL" id="FN653217">
    <property type="protein sequence ID" value="CBY13761.1"/>
    <property type="molecule type" value="Genomic_DNA"/>
</dbReference>
<dbReference type="GO" id="GO:0004674">
    <property type="term" value="F:protein serine/threonine kinase activity"/>
    <property type="evidence" value="ECO:0007669"/>
    <property type="project" value="TreeGrafter"/>
</dbReference>
<dbReference type="GO" id="GO:0044773">
    <property type="term" value="P:mitotic DNA damage checkpoint signaling"/>
    <property type="evidence" value="ECO:0007669"/>
    <property type="project" value="TreeGrafter"/>
</dbReference>
<dbReference type="InterPro" id="IPR000719">
    <property type="entry name" value="Prot_kinase_dom"/>
</dbReference>
<dbReference type="GO" id="GO:0005634">
    <property type="term" value="C:nucleus"/>
    <property type="evidence" value="ECO:0007669"/>
    <property type="project" value="TreeGrafter"/>
</dbReference>
<dbReference type="InParanoid" id="E4XVP3"/>
<feature type="signal peptide" evidence="1">
    <location>
        <begin position="1"/>
        <end position="23"/>
    </location>
</feature>
<dbReference type="Proteomes" id="UP000001307">
    <property type="component" value="Unassembled WGS sequence"/>
</dbReference>
<protein>
    <recommendedName>
        <fullName evidence="2">Protein kinase domain-containing protein</fullName>
    </recommendedName>
</protein>
<dbReference type="GO" id="GO:0005524">
    <property type="term" value="F:ATP binding"/>
    <property type="evidence" value="ECO:0007669"/>
    <property type="project" value="InterPro"/>
</dbReference>
<evidence type="ECO:0000259" key="2">
    <source>
        <dbReference type="PROSITE" id="PS50011"/>
    </source>
</evidence>
<name>E4XVP3_OIKDI</name>
<dbReference type="InterPro" id="IPR011009">
    <property type="entry name" value="Kinase-like_dom_sf"/>
</dbReference>
<dbReference type="PROSITE" id="PS50011">
    <property type="entry name" value="PROTEIN_KINASE_DOM"/>
    <property type="match status" value="1"/>
</dbReference>
<dbReference type="Gene3D" id="1.10.510.10">
    <property type="entry name" value="Transferase(Phosphotransferase) domain 1"/>
    <property type="match status" value="1"/>
</dbReference>
<dbReference type="PANTHER" id="PTHR44167:SF24">
    <property type="entry name" value="SERINE_THREONINE-PROTEIN KINASE CHK2"/>
    <property type="match status" value="1"/>
</dbReference>
<evidence type="ECO:0000313" key="3">
    <source>
        <dbReference type="EMBL" id="CBY13761.1"/>
    </source>
</evidence>
<evidence type="ECO:0000256" key="1">
    <source>
        <dbReference type="SAM" id="SignalP"/>
    </source>
</evidence>
<dbReference type="Pfam" id="PF00069">
    <property type="entry name" value="Pkinase"/>
    <property type="match status" value="1"/>
</dbReference>
<feature type="chain" id="PRO_5003190588" description="Protein kinase domain-containing protein" evidence="1">
    <location>
        <begin position="24"/>
        <end position="727"/>
    </location>
</feature>
<gene>
    <name evidence="3" type="ORF">GSOID_T00006689001</name>
</gene>
<dbReference type="GO" id="GO:0005737">
    <property type="term" value="C:cytoplasm"/>
    <property type="evidence" value="ECO:0007669"/>
    <property type="project" value="TreeGrafter"/>
</dbReference>